<comment type="similarity">
    <text evidence="2">Belongs to the TM2 family.</text>
</comment>
<protein>
    <submittedName>
        <fullName evidence="10">TM2 domain-containing 1</fullName>
    </submittedName>
</protein>
<dbReference type="PANTHER" id="PTHR21016">
    <property type="entry name" value="BETA-AMYLOID BINDING PROTEIN-RELATED"/>
    <property type="match status" value="1"/>
</dbReference>
<reference evidence="10 11" key="1">
    <citation type="journal article" date="2018" name="Sci. Rep.">
        <title>Genomic signatures of local adaptation to the degree of environmental predictability in rotifers.</title>
        <authorList>
            <person name="Franch-Gras L."/>
            <person name="Hahn C."/>
            <person name="Garcia-Roger E.M."/>
            <person name="Carmona M.J."/>
            <person name="Serra M."/>
            <person name="Gomez A."/>
        </authorList>
    </citation>
    <scope>NUCLEOTIDE SEQUENCE [LARGE SCALE GENOMIC DNA]</scope>
    <source>
        <strain evidence="10">HYR1</strain>
    </source>
</reference>
<dbReference type="PANTHER" id="PTHR21016:SF1">
    <property type="entry name" value="TM2 DOMAIN-CONTAINING PROTEIN 1"/>
    <property type="match status" value="1"/>
</dbReference>
<evidence type="ECO:0000256" key="1">
    <source>
        <dbReference type="ARBA" id="ARBA00004141"/>
    </source>
</evidence>
<evidence type="ECO:0000256" key="8">
    <source>
        <dbReference type="SAM" id="Phobius"/>
    </source>
</evidence>
<keyword evidence="5 8" id="KW-1133">Transmembrane helix</keyword>
<feature type="transmembrane region" description="Helical" evidence="8">
    <location>
        <begin position="80"/>
        <end position="97"/>
    </location>
</feature>
<feature type="domain" description="TM2" evidence="9">
    <location>
        <begin position="79"/>
        <end position="126"/>
    </location>
</feature>
<sequence>MGTIRNLPSSFFNKVTAYKFRMCNIPVIDSVKQNEINCTKNGLVEVECFPANNIICENKVFDGNTVGFYRHLQCRYVTSYNYQTTVLLSIFFGIFGIDRFYLGYYSIGLLKACTFGYMFIGYLVEMLLIITQYLEPADGSKYIIDYYGQILYPTNIYNNRTVNVSFV</sequence>
<proteinExistence type="inferred from homology"/>
<evidence type="ECO:0000313" key="10">
    <source>
        <dbReference type="EMBL" id="RNA14131.1"/>
    </source>
</evidence>
<keyword evidence="4" id="KW-0732">Signal</keyword>
<evidence type="ECO:0000313" key="11">
    <source>
        <dbReference type="Proteomes" id="UP000276133"/>
    </source>
</evidence>
<dbReference type="OrthoDB" id="5804096at2759"/>
<evidence type="ECO:0000256" key="4">
    <source>
        <dbReference type="ARBA" id="ARBA00022729"/>
    </source>
</evidence>
<organism evidence="10 11">
    <name type="scientific">Brachionus plicatilis</name>
    <name type="common">Marine rotifer</name>
    <name type="synonym">Brachionus muelleri</name>
    <dbReference type="NCBI Taxonomy" id="10195"/>
    <lineage>
        <taxon>Eukaryota</taxon>
        <taxon>Metazoa</taxon>
        <taxon>Spiralia</taxon>
        <taxon>Gnathifera</taxon>
        <taxon>Rotifera</taxon>
        <taxon>Eurotatoria</taxon>
        <taxon>Monogononta</taxon>
        <taxon>Pseudotrocha</taxon>
        <taxon>Ploima</taxon>
        <taxon>Brachionidae</taxon>
        <taxon>Brachionus</taxon>
    </lineage>
</organism>
<dbReference type="GO" id="GO:0016020">
    <property type="term" value="C:membrane"/>
    <property type="evidence" value="ECO:0007669"/>
    <property type="project" value="UniProtKB-SubCell"/>
</dbReference>
<comment type="caution">
    <text evidence="10">The sequence shown here is derived from an EMBL/GenBank/DDBJ whole genome shotgun (WGS) entry which is preliminary data.</text>
</comment>
<evidence type="ECO:0000256" key="2">
    <source>
        <dbReference type="ARBA" id="ARBA00008284"/>
    </source>
</evidence>
<dbReference type="InterPro" id="IPR007829">
    <property type="entry name" value="TM2"/>
</dbReference>
<keyword evidence="6 8" id="KW-0472">Membrane</keyword>
<evidence type="ECO:0000256" key="6">
    <source>
        <dbReference type="ARBA" id="ARBA00023136"/>
    </source>
</evidence>
<dbReference type="InterPro" id="IPR050932">
    <property type="entry name" value="TM2D1-3-like"/>
</dbReference>
<dbReference type="Proteomes" id="UP000276133">
    <property type="component" value="Unassembled WGS sequence"/>
</dbReference>
<keyword evidence="7" id="KW-0325">Glycoprotein</keyword>
<comment type="subcellular location">
    <subcellularLocation>
        <location evidence="1">Membrane</location>
        <topology evidence="1">Multi-pass membrane protein</topology>
    </subcellularLocation>
</comment>
<dbReference type="AlphaFoldDB" id="A0A3M7QSU3"/>
<name>A0A3M7QSU3_BRAPC</name>
<evidence type="ECO:0000259" key="9">
    <source>
        <dbReference type="Pfam" id="PF05154"/>
    </source>
</evidence>
<evidence type="ECO:0000256" key="7">
    <source>
        <dbReference type="ARBA" id="ARBA00023180"/>
    </source>
</evidence>
<dbReference type="EMBL" id="REGN01005252">
    <property type="protein sequence ID" value="RNA14131.1"/>
    <property type="molecule type" value="Genomic_DNA"/>
</dbReference>
<evidence type="ECO:0000256" key="3">
    <source>
        <dbReference type="ARBA" id="ARBA00022692"/>
    </source>
</evidence>
<accession>A0A3M7QSU3</accession>
<evidence type="ECO:0000256" key="5">
    <source>
        <dbReference type="ARBA" id="ARBA00022989"/>
    </source>
</evidence>
<keyword evidence="11" id="KW-1185">Reference proteome</keyword>
<feature type="transmembrane region" description="Helical" evidence="8">
    <location>
        <begin position="103"/>
        <end position="124"/>
    </location>
</feature>
<dbReference type="STRING" id="10195.A0A3M7QSU3"/>
<gene>
    <name evidence="10" type="ORF">BpHYR1_010077</name>
</gene>
<keyword evidence="3 8" id="KW-0812">Transmembrane</keyword>
<dbReference type="Pfam" id="PF05154">
    <property type="entry name" value="TM2"/>
    <property type="match status" value="1"/>
</dbReference>